<gene>
    <name evidence="12" type="ORF">SAMN05660236_3020</name>
</gene>
<comment type="cofactor">
    <cofactor evidence="10">
        <name>Mg(2+)</name>
        <dbReference type="ChEBI" id="CHEBI:18420"/>
    </cofactor>
    <text evidence="10">Binds 1 Mg(2+) ion per subunit.</text>
</comment>
<dbReference type="SUPFAM" id="SSF52972">
    <property type="entry name" value="ITPase-like"/>
    <property type="match status" value="1"/>
</dbReference>
<feature type="binding site" evidence="10">
    <location>
        <begin position="149"/>
        <end position="152"/>
    </location>
    <ligand>
        <name>substrate</name>
    </ligand>
</feature>
<evidence type="ECO:0000256" key="8">
    <source>
        <dbReference type="ARBA" id="ARBA00051875"/>
    </source>
</evidence>
<comment type="subunit">
    <text evidence="2 10">Homodimer.</text>
</comment>
<dbReference type="Pfam" id="PF01725">
    <property type="entry name" value="Ham1p_like"/>
    <property type="match status" value="1"/>
</dbReference>
<dbReference type="PANTHER" id="PTHR11067">
    <property type="entry name" value="INOSINE TRIPHOSPHATE PYROPHOSPHATASE/HAM1 PROTEIN"/>
    <property type="match status" value="1"/>
</dbReference>
<dbReference type="AlphaFoldDB" id="A0A1T5LEB7"/>
<evidence type="ECO:0000256" key="7">
    <source>
        <dbReference type="ARBA" id="ARBA00023080"/>
    </source>
</evidence>
<feature type="binding site" evidence="10">
    <location>
        <position position="172"/>
    </location>
    <ligand>
        <name>substrate</name>
    </ligand>
</feature>
<dbReference type="GO" id="GO:0005829">
    <property type="term" value="C:cytosol"/>
    <property type="evidence" value="ECO:0007669"/>
    <property type="project" value="TreeGrafter"/>
</dbReference>
<sequence>MRLCFASNNKHKLEEIKNVVGRNINIVSLADIKCYEELPETRNTLEGNSLQKAEYVFQHYNTPCFADDTGLEVDALNGAPGVYSARYAGEQRSSEDNIALLLQNLKNDTNRKAQFRTVITLLGVEEKPLYFEGIIRGEIITEKRGTSGFGYDPIFIPEGQTKTFAEMSMDEKNQLSHRAIAVRKLGAYLSGITV</sequence>
<keyword evidence="3 10" id="KW-0479">Metal-binding</keyword>
<dbReference type="EMBL" id="FUZU01000002">
    <property type="protein sequence ID" value="SKC74045.1"/>
    <property type="molecule type" value="Genomic_DNA"/>
</dbReference>
<dbReference type="NCBIfam" id="NF011398">
    <property type="entry name" value="PRK14823.1"/>
    <property type="match status" value="1"/>
</dbReference>
<dbReference type="FunFam" id="3.90.950.10:FF:000001">
    <property type="entry name" value="dITP/XTP pyrophosphatase"/>
    <property type="match status" value="1"/>
</dbReference>
<dbReference type="GO" id="GO:0035870">
    <property type="term" value="F:dITP diphosphatase activity"/>
    <property type="evidence" value="ECO:0007669"/>
    <property type="project" value="UniProtKB-UniRule"/>
</dbReference>
<keyword evidence="6 10" id="KW-0460">Magnesium</keyword>
<dbReference type="GO" id="GO:0017111">
    <property type="term" value="F:ribonucleoside triphosphate phosphatase activity"/>
    <property type="evidence" value="ECO:0007669"/>
    <property type="project" value="InterPro"/>
</dbReference>
<comment type="function">
    <text evidence="10">Pyrophosphatase that catalyzes the hydrolysis of nucleoside triphosphates to their monophosphate derivatives, with a high preference for the non-canonical purine nucleotides XTP (xanthosine triphosphate), dITP (deoxyinosine triphosphate) and ITP. Seems to function as a house-cleaning enzyme that removes non-canonical purine nucleotides from the nucleotide pool, thus preventing their incorporation into DNA/RNA and avoiding chromosomal lesions.</text>
</comment>
<evidence type="ECO:0000256" key="9">
    <source>
        <dbReference type="ARBA" id="ARBA00052017"/>
    </source>
</evidence>
<evidence type="ECO:0000256" key="6">
    <source>
        <dbReference type="ARBA" id="ARBA00022842"/>
    </source>
</evidence>
<comment type="caution">
    <text evidence="10">Lacks conserved residue(s) required for the propagation of feature annotation.</text>
</comment>
<feature type="binding site" evidence="10">
    <location>
        <begin position="177"/>
        <end position="178"/>
    </location>
    <ligand>
        <name>substrate</name>
    </ligand>
</feature>
<keyword evidence="7 10" id="KW-0546">Nucleotide metabolism</keyword>
<comment type="similarity">
    <text evidence="1 10 11">Belongs to the HAM1 NTPase family.</text>
</comment>
<comment type="catalytic activity">
    <reaction evidence="8 10">
        <text>dITP + H2O = dIMP + diphosphate + H(+)</text>
        <dbReference type="Rhea" id="RHEA:28342"/>
        <dbReference type="ChEBI" id="CHEBI:15377"/>
        <dbReference type="ChEBI" id="CHEBI:15378"/>
        <dbReference type="ChEBI" id="CHEBI:33019"/>
        <dbReference type="ChEBI" id="CHEBI:61194"/>
        <dbReference type="ChEBI" id="CHEBI:61382"/>
        <dbReference type="EC" id="3.6.1.66"/>
    </reaction>
</comment>
<dbReference type="InterPro" id="IPR020922">
    <property type="entry name" value="dITP/XTP_pyrophosphatase"/>
</dbReference>
<dbReference type="GO" id="GO:0000166">
    <property type="term" value="F:nucleotide binding"/>
    <property type="evidence" value="ECO:0007669"/>
    <property type="project" value="UniProtKB-KW"/>
</dbReference>
<dbReference type="GO" id="GO:0009117">
    <property type="term" value="P:nucleotide metabolic process"/>
    <property type="evidence" value="ECO:0007669"/>
    <property type="project" value="UniProtKB-KW"/>
</dbReference>
<evidence type="ECO:0000256" key="3">
    <source>
        <dbReference type="ARBA" id="ARBA00022723"/>
    </source>
</evidence>
<evidence type="ECO:0000313" key="12">
    <source>
        <dbReference type="EMBL" id="SKC74045.1"/>
    </source>
</evidence>
<dbReference type="OrthoDB" id="9807456at2"/>
<evidence type="ECO:0000256" key="1">
    <source>
        <dbReference type="ARBA" id="ARBA00008023"/>
    </source>
</evidence>
<comment type="catalytic activity">
    <reaction evidence="9 10">
        <text>XTP + H2O = XMP + diphosphate + H(+)</text>
        <dbReference type="Rhea" id="RHEA:28610"/>
        <dbReference type="ChEBI" id="CHEBI:15377"/>
        <dbReference type="ChEBI" id="CHEBI:15378"/>
        <dbReference type="ChEBI" id="CHEBI:33019"/>
        <dbReference type="ChEBI" id="CHEBI:57464"/>
        <dbReference type="ChEBI" id="CHEBI:61314"/>
        <dbReference type="EC" id="3.6.1.66"/>
    </reaction>
</comment>
<dbReference type="RefSeq" id="WP_079687580.1">
    <property type="nucleotide sequence ID" value="NZ_FUZU01000002.1"/>
</dbReference>
<evidence type="ECO:0000313" key="13">
    <source>
        <dbReference type="Proteomes" id="UP000190961"/>
    </source>
</evidence>
<keyword evidence="13" id="KW-1185">Reference proteome</keyword>
<dbReference type="Proteomes" id="UP000190961">
    <property type="component" value="Unassembled WGS sequence"/>
</dbReference>
<evidence type="ECO:0000256" key="4">
    <source>
        <dbReference type="ARBA" id="ARBA00022741"/>
    </source>
</evidence>
<dbReference type="Gene3D" id="3.90.950.10">
    <property type="match status" value="1"/>
</dbReference>
<accession>A0A1T5LEB7</accession>
<protein>
    <recommendedName>
        <fullName evidence="10">dITP/XTP pyrophosphatase</fullName>
        <ecNumber evidence="10">3.6.1.66</ecNumber>
    </recommendedName>
    <alternativeName>
        <fullName evidence="10">Non-canonical purine NTP pyrophosphatase</fullName>
    </alternativeName>
    <alternativeName>
        <fullName evidence="10">Non-standard purine NTP pyrophosphatase</fullName>
    </alternativeName>
    <alternativeName>
        <fullName evidence="10">Nucleoside-triphosphate diphosphatase</fullName>
    </alternativeName>
    <alternativeName>
        <fullName evidence="10">Nucleoside-triphosphate pyrophosphatase</fullName>
        <shortName evidence="10">NTPase</shortName>
    </alternativeName>
</protein>
<dbReference type="CDD" id="cd00515">
    <property type="entry name" value="HAM1"/>
    <property type="match status" value="1"/>
</dbReference>
<reference evidence="12 13" key="1">
    <citation type="submission" date="2017-02" db="EMBL/GenBank/DDBJ databases">
        <authorList>
            <person name="Peterson S.W."/>
        </authorList>
    </citation>
    <scope>NUCLEOTIDE SEQUENCE [LARGE SCALE GENOMIC DNA]</scope>
    <source>
        <strain evidence="12 13">DSM 25262</strain>
    </source>
</reference>
<evidence type="ECO:0000256" key="10">
    <source>
        <dbReference type="HAMAP-Rule" id="MF_01405"/>
    </source>
</evidence>
<name>A0A1T5LEB7_9BACT</name>
<evidence type="ECO:0000256" key="2">
    <source>
        <dbReference type="ARBA" id="ARBA00011738"/>
    </source>
</evidence>
<evidence type="ECO:0000256" key="5">
    <source>
        <dbReference type="ARBA" id="ARBA00022801"/>
    </source>
</evidence>
<dbReference type="EC" id="3.6.1.66" evidence="10"/>
<dbReference type="GO" id="GO:0036222">
    <property type="term" value="F:XTP diphosphatase activity"/>
    <property type="evidence" value="ECO:0007669"/>
    <property type="project" value="UniProtKB-UniRule"/>
</dbReference>
<dbReference type="InterPro" id="IPR002637">
    <property type="entry name" value="RdgB/HAM1"/>
</dbReference>
<dbReference type="STRING" id="688867.SAMN05660236_3020"/>
<feature type="binding site" evidence="10">
    <location>
        <position position="69"/>
    </location>
    <ligand>
        <name>substrate</name>
    </ligand>
</feature>
<feature type="active site" description="Proton acceptor" evidence="10">
    <location>
        <position position="68"/>
    </location>
</feature>
<dbReference type="InterPro" id="IPR029001">
    <property type="entry name" value="ITPase-like_fam"/>
</dbReference>
<dbReference type="GO" id="GO:0009146">
    <property type="term" value="P:purine nucleoside triphosphate catabolic process"/>
    <property type="evidence" value="ECO:0007669"/>
    <property type="project" value="UniProtKB-UniRule"/>
</dbReference>
<feature type="binding site" evidence="10">
    <location>
        <position position="68"/>
    </location>
    <ligand>
        <name>Mg(2+)</name>
        <dbReference type="ChEBI" id="CHEBI:18420"/>
    </ligand>
</feature>
<dbReference type="GO" id="GO:0046872">
    <property type="term" value="F:metal ion binding"/>
    <property type="evidence" value="ECO:0007669"/>
    <property type="project" value="UniProtKB-KW"/>
</dbReference>
<dbReference type="GO" id="GO:0036220">
    <property type="term" value="F:ITP diphosphatase activity"/>
    <property type="evidence" value="ECO:0007669"/>
    <property type="project" value="UniProtKB-UniRule"/>
</dbReference>
<keyword evidence="5 10" id="KW-0378">Hydrolase</keyword>
<dbReference type="NCBIfam" id="TIGR00042">
    <property type="entry name" value="RdgB/HAM1 family non-canonical purine NTP pyrophosphatase"/>
    <property type="match status" value="1"/>
</dbReference>
<dbReference type="PANTHER" id="PTHR11067:SF9">
    <property type="entry name" value="INOSINE TRIPHOSPHATE PYROPHOSPHATASE"/>
    <property type="match status" value="1"/>
</dbReference>
<comment type="catalytic activity">
    <reaction evidence="10">
        <text>ITP + H2O = IMP + diphosphate + H(+)</text>
        <dbReference type="Rhea" id="RHEA:29399"/>
        <dbReference type="ChEBI" id="CHEBI:15377"/>
        <dbReference type="ChEBI" id="CHEBI:15378"/>
        <dbReference type="ChEBI" id="CHEBI:33019"/>
        <dbReference type="ChEBI" id="CHEBI:58053"/>
        <dbReference type="ChEBI" id="CHEBI:61402"/>
        <dbReference type="EC" id="3.6.1.66"/>
    </reaction>
</comment>
<dbReference type="HAMAP" id="MF_01405">
    <property type="entry name" value="Non_canon_purine_NTPase"/>
    <property type="match status" value="1"/>
</dbReference>
<organism evidence="12 13">
    <name type="scientific">Ohtaekwangia koreensis</name>
    <dbReference type="NCBI Taxonomy" id="688867"/>
    <lineage>
        <taxon>Bacteria</taxon>
        <taxon>Pseudomonadati</taxon>
        <taxon>Bacteroidota</taxon>
        <taxon>Cytophagia</taxon>
        <taxon>Cytophagales</taxon>
        <taxon>Fulvivirgaceae</taxon>
        <taxon>Ohtaekwangia</taxon>
    </lineage>
</organism>
<proteinExistence type="inferred from homology"/>
<feature type="binding site" evidence="10">
    <location>
        <begin position="7"/>
        <end position="12"/>
    </location>
    <ligand>
        <name>substrate</name>
    </ligand>
</feature>
<evidence type="ECO:0000256" key="11">
    <source>
        <dbReference type="RuleBase" id="RU003781"/>
    </source>
</evidence>
<keyword evidence="4 10" id="KW-0547">Nucleotide-binding</keyword>